<protein>
    <submittedName>
        <fullName evidence="1">Uncharacterized protein</fullName>
    </submittedName>
</protein>
<proteinExistence type="predicted"/>
<evidence type="ECO:0000313" key="1">
    <source>
        <dbReference type="EMBL" id="KAJ0082808.1"/>
    </source>
</evidence>
<comment type="caution">
    <text evidence="1">The sequence shown here is derived from an EMBL/GenBank/DDBJ whole genome shotgun (WGS) entry which is preliminary data.</text>
</comment>
<keyword evidence="2" id="KW-1185">Reference proteome</keyword>
<accession>A0ACC1A8V6</accession>
<dbReference type="Proteomes" id="UP001164250">
    <property type="component" value="Chromosome 12"/>
</dbReference>
<organism evidence="1 2">
    <name type="scientific">Pistacia atlantica</name>
    <dbReference type="NCBI Taxonomy" id="434234"/>
    <lineage>
        <taxon>Eukaryota</taxon>
        <taxon>Viridiplantae</taxon>
        <taxon>Streptophyta</taxon>
        <taxon>Embryophyta</taxon>
        <taxon>Tracheophyta</taxon>
        <taxon>Spermatophyta</taxon>
        <taxon>Magnoliopsida</taxon>
        <taxon>eudicotyledons</taxon>
        <taxon>Gunneridae</taxon>
        <taxon>Pentapetalae</taxon>
        <taxon>rosids</taxon>
        <taxon>malvids</taxon>
        <taxon>Sapindales</taxon>
        <taxon>Anacardiaceae</taxon>
        <taxon>Pistacia</taxon>
    </lineage>
</organism>
<name>A0ACC1A8V6_9ROSI</name>
<gene>
    <name evidence="1" type="ORF">Patl1_10734</name>
</gene>
<evidence type="ECO:0000313" key="2">
    <source>
        <dbReference type="Proteomes" id="UP001164250"/>
    </source>
</evidence>
<reference evidence="2" key="1">
    <citation type="journal article" date="2023" name="G3 (Bethesda)">
        <title>Genome assembly and association tests identify interacting loci associated with vigor, precocity, and sex in interspecific pistachio rootstocks.</title>
        <authorList>
            <person name="Palmer W."/>
            <person name="Jacygrad E."/>
            <person name="Sagayaradj S."/>
            <person name="Cavanaugh K."/>
            <person name="Han R."/>
            <person name="Bertier L."/>
            <person name="Beede B."/>
            <person name="Kafkas S."/>
            <person name="Golino D."/>
            <person name="Preece J."/>
            <person name="Michelmore R."/>
        </authorList>
    </citation>
    <scope>NUCLEOTIDE SEQUENCE [LARGE SCALE GENOMIC DNA]</scope>
</reference>
<sequence>MVLYNFEGRYDIVKFVKLITEVGLYVHLRISTYSVLNGTTGKGFPLWLYFVLGIELRTDNEPYKVFTMPILCFHFVDYWRNFMPLKDPSFYHRLKMSMETLIRPTATTKSYIKWVASMVVSQDTIP</sequence>
<dbReference type="EMBL" id="CM047908">
    <property type="protein sequence ID" value="KAJ0082808.1"/>
    <property type="molecule type" value="Genomic_DNA"/>
</dbReference>